<comment type="caution">
    <text evidence="3">The sequence shown here is derived from an EMBL/GenBank/DDBJ whole genome shotgun (WGS) entry which is preliminary data.</text>
</comment>
<dbReference type="GO" id="GO:0005886">
    <property type="term" value="C:plasma membrane"/>
    <property type="evidence" value="ECO:0007669"/>
    <property type="project" value="TreeGrafter"/>
</dbReference>
<accession>A0A1V9FIR6</accession>
<dbReference type="PANTHER" id="PTHR30336:SF6">
    <property type="entry name" value="INTEGRAL MEMBRANE PROTEIN"/>
    <property type="match status" value="1"/>
</dbReference>
<feature type="domain" description="DUF218" evidence="2">
    <location>
        <begin position="67"/>
        <end position="171"/>
    </location>
</feature>
<proteinExistence type="predicted"/>
<dbReference type="AlphaFoldDB" id="A0A1V9FIR6"/>
<dbReference type="Pfam" id="PF02698">
    <property type="entry name" value="DUF218"/>
    <property type="match status" value="1"/>
</dbReference>
<keyword evidence="1" id="KW-0472">Membrane</keyword>
<dbReference type="PANTHER" id="PTHR30336">
    <property type="entry name" value="INNER MEMBRANE PROTEIN, PROBABLE PERMEASE"/>
    <property type="match status" value="1"/>
</dbReference>
<evidence type="ECO:0000313" key="3">
    <source>
        <dbReference type="EMBL" id="OQP58230.1"/>
    </source>
</evidence>
<dbReference type="RefSeq" id="WP_081155378.1">
    <property type="nucleotide sequence ID" value="NZ_LVYD01000102.1"/>
</dbReference>
<dbReference type="CDD" id="cd06259">
    <property type="entry name" value="YdcF-like"/>
    <property type="match status" value="1"/>
</dbReference>
<sequence length="218" mass="24940">MRKKRIVLYSLLALIPVCLITVFLCNYIIRSTAKDKLYTDVKTIPYNKVGLLLGTSKRLNSGYANLYYDYRIEAATRLLKEGKIKYLIISGDNSRKEYSEPEDMRADLMAAGIDSSVIFLDYAGFRTFDSIVRLKEIFSQDSVTIISQQFHNERALYMAKKEGISAVAFNATDVSASYGFRVQLREKLARVKVFVDYWFGTKPKFLGDKVNIPAELNY</sequence>
<dbReference type="EMBL" id="LVYD01000102">
    <property type="protein sequence ID" value="OQP58230.1"/>
    <property type="molecule type" value="Genomic_DNA"/>
</dbReference>
<keyword evidence="4" id="KW-1185">Reference proteome</keyword>
<keyword evidence="1" id="KW-0812">Transmembrane</keyword>
<dbReference type="Proteomes" id="UP000192796">
    <property type="component" value="Unassembled WGS sequence"/>
</dbReference>
<dbReference type="InterPro" id="IPR051599">
    <property type="entry name" value="Cell_Envelope_Assoc"/>
</dbReference>
<keyword evidence="1" id="KW-1133">Transmembrane helix</keyword>
<gene>
    <name evidence="3" type="ORF">A3860_07855</name>
</gene>
<organism evidence="3 4">
    <name type="scientific">Niastella vici</name>
    <dbReference type="NCBI Taxonomy" id="1703345"/>
    <lineage>
        <taxon>Bacteria</taxon>
        <taxon>Pseudomonadati</taxon>
        <taxon>Bacteroidota</taxon>
        <taxon>Chitinophagia</taxon>
        <taxon>Chitinophagales</taxon>
        <taxon>Chitinophagaceae</taxon>
        <taxon>Niastella</taxon>
    </lineage>
</organism>
<name>A0A1V9FIR6_9BACT</name>
<evidence type="ECO:0000256" key="1">
    <source>
        <dbReference type="SAM" id="Phobius"/>
    </source>
</evidence>
<dbReference type="InterPro" id="IPR003848">
    <property type="entry name" value="DUF218"/>
</dbReference>
<reference evidence="3 4" key="1">
    <citation type="submission" date="2016-03" db="EMBL/GenBank/DDBJ databases">
        <title>Niastella vici sp. nov., isolated from farmland soil.</title>
        <authorList>
            <person name="Chen L."/>
            <person name="Wang D."/>
            <person name="Yang S."/>
            <person name="Wang G."/>
        </authorList>
    </citation>
    <scope>NUCLEOTIDE SEQUENCE [LARGE SCALE GENOMIC DNA]</scope>
    <source>
        <strain evidence="3 4">DJ57</strain>
    </source>
</reference>
<protein>
    <submittedName>
        <fullName evidence="3">Protein SanA</fullName>
    </submittedName>
</protein>
<feature type="transmembrane region" description="Helical" evidence="1">
    <location>
        <begin position="6"/>
        <end position="29"/>
    </location>
</feature>
<evidence type="ECO:0000259" key="2">
    <source>
        <dbReference type="Pfam" id="PF02698"/>
    </source>
</evidence>
<dbReference type="OrthoDB" id="9782395at2"/>
<evidence type="ECO:0000313" key="4">
    <source>
        <dbReference type="Proteomes" id="UP000192796"/>
    </source>
</evidence>